<comment type="caution">
    <text evidence="3">The sequence shown here is derived from an EMBL/GenBank/DDBJ whole genome shotgun (WGS) entry which is preliminary data.</text>
</comment>
<dbReference type="InterPro" id="IPR002487">
    <property type="entry name" value="TF_Kbox"/>
</dbReference>
<organism evidence="3 4">
    <name type="scientific">Datura stramonium</name>
    <name type="common">Jimsonweed</name>
    <name type="synonym">Common thornapple</name>
    <dbReference type="NCBI Taxonomy" id="4076"/>
    <lineage>
        <taxon>Eukaryota</taxon>
        <taxon>Viridiplantae</taxon>
        <taxon>Streptophyta</taxon>
        <taxon>Embryophyta</taxon>
        <taxon>Tracheophyta</taxon>
        <taxon>Spermatophyta</taxon>
        <taxon>Magnoliopsida</taxon>
        <taxon>eudicotyledons</taxon>
        <taxon>Gunneridae</taxon>
        <taxon>Pentapetalae</taxon>
        <taxon>asterids</taxon>
        <taxon>lamiids</taxon>
        <taxon>Solanales</taxon>
        <taxon>Solanaceae</taxon>
        <taxon>Solanoideae</taxon>
        <taxon>Datureae</taxon>
        <taxon>Datura</taxon>
    </lineage>
</organism>
<name>A0ABS8V378_DATST</name>
<reference evidence="3 4" key="1">
    <citation type="journal article" date="2021" name="BMC Genomics">
        <title>Datura genome reveals duplications of psychoactive alkaloid biosynthetic genes and high mutation rate following tissue culture.</title>
        <authorList>
            <person name="Rajewski A."/>
            <person name="Carter-House D."/>
            <person name="Stajich J."/>
            <person name="Litt A."/>
        </authorList>
    </citation>
    <scope>NUCLEOTIDE SEQUENCE [LARGE SCALE GENOMIC DNA]</scope>
    <source>
        <strain evidence="3">AR-01</strain>
    </source>
</reference>
<accession>A0ABS8V378</accession>
<sequence length="154" mass="17827">MPEERLNAIKYVQNFLMTGILQRYESHVKAEKESSAEIQVAEHSKCSSMRMEELLQTTKRQLKETNADDLTVTGLIPLEKELHATLTQIRSRKTHLMLESVKGLHEKEKQLLEEKKLLEDNMAKIKKNRTVSEMSDLPPPRIICGQQRVTLNFL</sequence>
<dbReference type="EMBL" id="JACEIK010003260">
    <property type="protein sequence ID" value="MCD9641016.1"/>
    <property type="molecule type" value="Genomic_DNA"/>
</dbReference>
<feature type="domain" description="K-box" evidence="2">
    <location>
        <begin position="38"/>
        <end position="128"/>
    </location>
</feature>
<proteinExistence type="predicted"/>
<gene>
    <name evidence="3" type="ORF">HAX54_026828</name>
</gene>
<keyword evidence="4" id="KW-1185">Reference proteome</keyword>
<dbReference type="PROSITE" id="PS51297">
    <property type="entry name" value="K_BOX"/>
    <property type="match status" value="1"/>
</dbReference>
<keyword evidence="1" id="KW-0175">Coiled coil</keyword>
<evidence type="ECO:0000256" key="1">
    <source>
        <dbReference type="SAM" id="Coils"/>
    </source>
</evidence>
<evidence type="ECO:0000313" key="4">
    <source>
        <dbReference type="Proteomes" id="UP000823775"/>
    </source>
</evidence>
<dbReference type="Pfam" id="PF01486">
    <property type="entry name" value="K-box"/>
    <property type="match status" value="1"/>
</dbReference>
<feature type="coiled-coil region" evidence="1">
    <location>
        <begin position="101"/>
        <end position="128"/>
    </location>
</feature>
<dbReference type="Proteomes" id="UP000823775">
    <property type="component" value="Unassembled WGS sequence"/>
</dbReference>
<protein>
    <recommendedName>
        <fullName evidence="2">K-box domain-containing protein</fullName>
    </recommendedName>
</protein>
<evidence type="ECO:0000313" key="3">
    <source>
        <dbReference type="EMBL" id="MCD9641016.1"/>
    </source>
</evidence>
<evidence type="ECO:0000259" key="2">
    <source>
        <dbReference type="PROSITE" id="PS51297"/>
    </source>
</evidence>